<proteinExistence type="predicted"/>
<dbReference type="RefSeq" id="WP_052351498.1">
    <property type="nucleotide sequence ID" value="NZ_CM002692.1"/>
</dbReference>
<keyword evidence="3" id="KW-0804">Transcription</keyword>
<name>A0ABC9VA73_9BACL</name>
<dbReference type="InterPro" id="IPR010572">
    <property type="entry name" value="Tail_dom"/>
</dbReference>
<dbReference type="EMBL" id="AOTZ01000009">
    <property type="protein sequence ID" value="EZP74999.1"/>
    <property type="molecule type" value="Genomic_DNA"/>
</dbReference>
<keyword evidence="1" id="KW-0175">Coiled coil</keyword>
<feature type="coiled-coil region" evidence="1">
    <location>
        <begin position="448"/>
        <end position="483"/>
    </location>
</feature>
<dbReference type="SUPFAM" id="SSF141571">
    <property type="entry name" value="Pentapeptide repeat-like"/>
    <property type="match status" value="1"/>
</dbReference>
<protein>
    <submittedName>
        <fullName evidence="3">DNA-directed RNA polymerase subunit omega</fullName>
    </submittedName>
</protein>
<reference evidence="3 4" key="1">
    <citation type="journal article" date="2014" name="Appl. Microbiol. Biotechnol.">
        <title>Transformable facultative thermophile Geobacillus stearothermophilus NUB3621 as a host strain for metabolic engineering.</title>
        <authorList>
            <person name="Blanchard K."/>
            <person name="Robic S."/>
            <person name="Matsumura I."/>
        </authorList>
    </citation>
    <scope>NUCLEOTIDE SEQUENCE [LARGE SCALE GENOMIC DNA]</scope>
    <source>
        <strain evidence="3 4">NUB3621</strain>
    </source>
</reference>
<dbReference type="Gene3D" id="2.60.120.260">
    <property type="entry name" value="Galactose-binding domain-like"/>
    <property type="match status" value="1"/>
</dbReference>
<dbReference type="Proteomes" id="UP000023566">
    <property type="component" value="Chromosome"/>
</dbReference>
<gene>
    <name evidence="3" type="ORF">H839_15903</name>
</gene>
<dbReference type="PANTHER" id="PTHR37320">
    <property type="entry name" value="AG-1 BLOOD STAGE MEMBRANE PROTEIN HOMOLOGUE"/>
    <property type="match status" value="1"/>
</dbReference>
<dbReference type="InterPro" id="IPR036116">
    <property type="entry name" value="FN3_sf"/>
</dbReference>
<organism evidence="3 4">
    <name type="scientific">Parageobacillus genomosp. 1</name>
    <dbReference type="NCBI Taxonomy" id="1295642"/>
    <lineage>
        <taxon>Bacteria</taxon>
        <taxon>Bacillati</taxon>
        <taxon>Bacillota</taxon>
        <taxon>Bacilli</taxon>
        <taxon>Bacillales</taxon>
        <taxon>Anoxybacillaceae</taxon>
        <taxon>Parageobacillus</taxon>
    </lineage>
</organism>
<evidence type="ECO:0000259" key="2">
    <source>
        <dbReference type="Pfam" id="PF06605"/>
    </source>
</evidence>
<dbReference type="InterPro" id="IPR007119">
    <property type="entry name" value="Phage_tail_spike_N"/>
</dbReference>
<evidence type="ECO:0000256" key="1">
    <source>
        <dbReference type="SAM" id="Coils"/>
    </source>
</evidence>
<evidence type="ECO:0000313" key="4">
    <source>
        <dbReference type="Proteomes" id="UP000023566"/>
    </source>
</evidence>
<accession>A0ABC9VA73</accession>
<evidence type="ECO:0000313" key="3">
    <source>
        <dbReference type="EMBL" id="EZP74999.1"/>
    </source>
</evidence>
<dbReference type="Pfam" id="PF06605">
    <property type="entry name" value="Prophage_tail"/>
    <property type="match status" value="1"/>
</dbReference>
<feature type="domain" description="Tail spike" evidence="2">
    <location>
        <begin position="106"/>
        <end position="361"/>
    </location>
</feature>
<dbReference type="Gene3D" id="2.160.10.20">
    <property type="entry name" value="Insect antifreeze protein"/>
    <property type="match status" value="1"/>
</dbReference>
<sequence>MIIHVLDKKTEQIVATLENKNGYPALFWDDRHIEKEENSFNTYEFTTIDDGKNPAAEYLIVKNKIVIRDLDGYFIPFTIEETEQDSSGGQRVKRIYAEGEHMELRTTKIIEPTELIGATLNTALDYGLQGTRWKRGITEFAGARDIKITEYITALAFLNKIASEFNVQLRFRVEIDGNQIVGRYVDALVTEDIFDGKEITFGKDVIGIRRIENSSEVYTALYAIGPADENGKYVTIEQINGGKKYVEDREALERWSPDGRHLFGIYQYQSDGDEKVTPELLKQKAQEALKNYINSVVKYEAQAVALERIAGLEHEKIRKGMTVRIKDEKFNPPLYLEARVLETERSYTAKDRDMFVLGNYREIQVVKDATIAQIQSKLFRNENAWSSSARVIRSATPPEDTHAIWIDITKTPEVPMTYDFTTGQWKKASPTVAEEIGAETPTGAQQKAETAKQEAMEYADQAASTAEQNAKQYTEEYTQQHAEQKTPDVIPAVPANFTATGSFKKVILNWDIDTSKAISHYELYGSQTAGFTPDITNLLWKGKQSSFIHEADVNQTWYYRLRAINAYGKAGEFTQEVSATTAKIISDDILFGAVNAQHIADLAITAEKLADGSITMPKIEDFAVDASKLADGSVIQSKIADLAITNEKITNNAVNNAKLADLAVTAAKLASGAVTNDKIANSAVDNAKLANLAVDAAKLQNGIIDNTKLADLAVTAQKLADGSITTPKVADGAINTAKIVDDAITQAKIAAGAVGNAELDRSSANKIQIATNDIINNAITNLKIASNAVDSSKLADLAVTAAKLASGSVDNSKITSGAVDNSKLANLAVDAAKLADDAVTNAKIADNAVDSAQIKDAAIINAKIANLAVGTGAIQDGAITNAKIANAAIDSAKIANAAITSAHIANAAVGAAAIANAAIGTAHIADGSITNAKIANAAIDSAKISRIYANKIAVADFTNLVAWDIENNPSNTVVTINNVKYYKVGPSAYAKLSFTDSTKVEFKVGDEYYFALYGYKDAAIPSITFIIRYYYTDGSWSNAGTATAPFTTTEGLVSGVCKITSAPTAGKTVSKVDFFMEKSNETTGYYYARDLELRKRQQGELIVDGAITAQKIAAGAITAGSAIIADGAITSAKIATAAIGTVAIQDGAITNAKIQNAAIGTAAIQDGAITNAKIAVAAIGTAEIQDAAITSAKIANLAVGTAAIQDGAITNAKIANLDASKITSGYIDANRIAANTITTDKLVVADLTNLCVNPVFDGGSNKEWSGVTAVVNTTTGVPANAPTTYVGKQSQRDGYCGSFFPVNEGDKFYIEVWCATSNSTQKFGAGLQFQKEDGALTWVRGFQTTPIGTWTKFSGEVTVPTGYTKARVWTQIEATSNFGDWYFTKVVVRRKANSELIVDGAITAQKIAAGAITAGSAIIADGAIGTAKIADASITSAKIASLAVGNAAIQNAAITNAKIATAAIGTAQIQDAAITNAKIADLAVDSSKIADASITTAKIADAAITSAKIANAAITSAHIQNAAIGNAAIANASITAAKIANLAVGTAQIQDAAITNAKIANLAVDNAKIANLHGSKITAGSITADKLSVTSLSAISANLGTVTAGTLKGLTAEDLYIGSYGAKIDTSQLPDGTNAVRLQATSSSYIRSNADDSFSVVLKNENSFHFDLVSTYNDRRIKMGNVHLKGLNGAGRVGLEIRDVNDAGYEDLKAKNITATGGLIADRVSGQQDANVVLLGNNTQKIDNSNGDARWKQSDGNYIFQGANGDVRIYVGGVVKHAFYANGTKSGGSIEIDGINWGMSPIDSPRVMIADLITDVQLNELGVVVRLDERLAKAFSRFAIFPNNPTARVVEKGTDYFVVTGEGIADFYVLGIRIDQDDKYFENLTILEEIS</sequence>
<dbReference type="InterPro" id="IPR013783">
    <property type="entry name" value="Ig-like_fold"/>
</dbReference>
<dbReference type="PANTHER" id="PTHR37320:SF1">
    <property type="entry name" value="RHOPTRY SURFACE PROTEIN CERLI2"/>
    <property type="match status" value="1"/>
</dbReference>
<dbReference type="GO" id="GO:0000428">
    <property type="term" value="C:DNA-directed RNA polymerase complex"/>
    <property type="evidence" value="ECO:0007669"/>
    <property type="project" value="UniProtKB-KW"/>
</dbReference>
<dbReference type="NCBIfam" id="TIGR01665">
    <property type="entry name" value="put_anti_recept"/>
    <property type="match status" value="1"/>
</dbReference>
<dbReference type="InterPro" id="IPR053336">
    <property type="entry name" value="Rhoptry_Surface_Assoc"/>
</dbReference>
<keyword evidence="4" id="KW-1185">Reference proteome</keyword>
<comment type="caution">
    <text evidence="3">The sequence shown here is derived from an EMBL/GenBank/DDBJ whole genome shotgun (WGS) entry which is preliminary data.</text>
</comment>
<keyword evidence="3" id="KW-0240">DNA-directed RNA polymerase</keyword>
<dbReference type="Gene3D" id="2.60.40.10">
    <property type="entry name" value="Immunoglobulins"/>
    <property type="match status" value="1"/>
</dbReference>
<dbReference type="SUPFAM" id="SSF49265">
    <property type="entry name" value="Fibronectin type III"/>
    <property type="match status" value="1"/>
</dbReference>
<dbReference type="Gene3D" id="2.160.20.80">
    <property type="entry name" value="E3 ubiquitin-protein ligase SopA"/>
    <property type="match status" value="1"/>
</dbReference>